<dbReference type="Pfam" id="PF00924">
    <property type="entry name" value="MS_channel_2nd"/>
    <property type="match status" value="1"/>
</dbReference>
<comment type="similarity">
    <text evidence="7">Belongs to the MscS (TC 1.A.23) family.</text>
</comment>
<keyword evidence="7" id="KW-0997">Cell inner membrane</keyword>
<dbReference type="InterPro" id="IPR011066">
    <property type="entry name" value="MscS_channel_C_sf"/>
</dbReference>
<feature type="transmembrane region" description="Helical" evidence="7">
    <location>
        <begin position="37"/>
        <end position="56"/>
    </location>
</feature>
<dbReference type="STRING" id="1440762.Y882_00240"/>
<dbReference type="SMART" id="SM00100">
    <property type="entry name" value="cNMP"/>
    <property type="match status" value="1"/>
</dbReference>
<keyword evidence="6 7" id="KW-0472">Membrane</keyword>
<dbReference type="RefSeq" id="WP_046969852.1">
    <property type="nucleotide sequence ID" value="NZ_JPLA01000001.1"/>
</dbReference>
<comment type="function">
    <text evidence="7">Mechanosensitive channel that participates in the regulation of osmotic pressure changes within the cell, opening in response to stretch forces in the membrane lipid bilayer, without the need for other proteins. Contributes to normal resistance to hypoosmotic shock. Forms an ion channel of 1.0 nanosiemens conductance with a slight preference for anions.</text>
</comment>
<comment type="subunit">
    <text evidence="7">Homoheptamer.</text>
</comment>
<feature type="transmembrane region" description="Helical" evidence="7">
    <location>
        <begin position="107"/>
        <end position="126"/>
    </location>
</feature>
<dbReference type="InterPro" id="IPR010920">
    <property type="entry name" value="LSM_dom_sf"/>
</dbReference>
<keyword evidence="7" id="KW-0406">Ion transport</keyword>
<dbReference type="PANTHER" id="PTHR30221">
    <property type="entry name" value="SMALL-CONDUCTANCE MECHANOSENSITIVE CHANNEL"/>
    <property type="match status" value="1"/>
</dbReference>
<proteinExistence type="inferred from homology"/>
<dbReference type="Gene3D" id="1.10.287.1260">
    <property type="match status" value="1"/>
</dbReference>
<keyword evidence="7" id="KW-0407">Ion channel</keyword>
<keyword evidence="7" id="KW-0813">Transport</keyword>
<comment type="caution">
    <text evidence="9">The sequence shown here is derived from an EMBL/GenBank/DDBJ whole genome shotgun (WGS) entry which is preliminary data.</text>
</comment>
<dbReference type="InterPro" id="IPR018490">
    <property type="entry name" value="cNMP-bd_dom_sf"/>
</dbReference>
<comment type="subcellular location">
    <subcellularLocation>
        <location evidence="7">Cell inner membrane</location>
        <topology evidence="7">Multi-pass membrane protein</topology>
    </subcellularLocation>
    <subcellularLocation>
        <location evidence="2">Cell membrane</location>
        <topology evidence="2">Multi-pass membrane protein</topology>
    </subcellularLocation>
    <subcellularLocation>
        <location evidence="1">Cytoplasm</location>
    </subcellularLocation>
</comment>
<keyword evidence="3" id="KW-1003">Cell membrane</keyword>
<dbReference type="SUPFAM" id="SSF50182">
    <property type="entry name" value="Sm-like ribonucleoproteins"/>
    <property type="match status" value="1"/>
</dbReference>
<dbReference type="InterPro" id="IPR014710">
    <property type="entry name" value="RmlC-like_jellyroll"/>
</dbReference>
<evidence type="ECO:0000313" key="9">
    <source>
        <dbReference type="EMBL" id="KLD66146.1"/>
    </source>
</evidence>
<feature type="transmembrane region" description="Helical" evidence="7">
    <location>
        <begin position="76"/>
        <end position="95"/>
    </location>
</feature>
<dbReference type="PIRSF" id="PIRSF026673">
    <property type="entry name" value="UCP026673_ion_chan"/>
    <property type="match status" value="1"/>
</dbReference>
<dbReference type="Gene3D" id="2.60.120.10">
    <property type="entry name" value="Jelly Rolls"/>
    <property type="match status" value="1"/>
</dbReference>
<feature type="domain" description="Cyclic nucleotide-binding" evidence="8">
    <location>
        <begin position="329"/>
        <end position="452"/>
    </location>
</feature>
<dbReference type="OrthoDB" id="9775207at2"/>
<dbReference type="GO" id="GO:0005886">
    <property type="term" value="C:plasma membrane"/>
    <property type="evidence" value="ECO:0007669"/>
    <property type="project" value="UniProtKB-SubCell"/>
</dbReference>
<sequence length="490" mass="53347">MNPTDRGMLFGFGVLLLDFLAWRFLKLSQEWARFGIRLGLFLLLSYVLWTARLSPFQVAPWPDRTLRHLLAQAVEFLWWLQLAQISAAVLGKIVLPSALQRERLFQDILRAIVFVAAAVAAVAYVLELPVGGLLATSGAMAIIVGLAVQSTLSDVFSGVVLNATQPFQVGDSVTIGDTQGSVIERTWRATTLLNSRGNYVLVPNSVAAKANIVNLSRPPQIHGVTVRIRLSPAIRPALVISALEDAISSTTDVLAHPAPVVSALGIHRKFTEYEILVYVASANKKTGAQNQVIDQVHRHLNAHGICLGQEQQDDEFTGNPERLLRNIEMFKSLSAAQIEQLAVASVRQAFSAGEMIYDVSADCPDDQRALCIVASGVAVLLAPREQGNIELRRLAPGDAVGRSSILTGVSSGIRLQALSAVSVIRLNKNAVTPLLQEFPELAKSMLTDLLAFQAQEAKLLRESTHQATEKEGIFQKLMDGLRRLHGVARK</sequence>
<dbReference type="PANTHER" id="PTHR30221:SF1">
    <property type="entry name" value="SMALL-CONDUCTANCE MECHANOSENSITIVE CHANNEL"/>
    <property type="match status" value="1"/>
</dbReference>
<evidence type="ECO:0000256" key="5">
    <source>
        <dbReference type="ARBA" id="ARBA00022989"/>
    </source>
</evidence>
<dbReference type="GO" id="GO:0005737">
    <property type="term" value="C:cytoplasm"/>
    <property type="evidence" value="ECO:0007669"/>
    <property type="project" value="UniProtKB-SubCell"/>
</dbReference>
<evidence type="ECO:0000256" key="3">
    <source>
        <dbReference type="ARBA" id="ARBA00022475"/>
    </source>
</evidence>
<dbReference type="SUPFAM" id="SSF51206">
    <property type="entry name" value="cAMP-binding domain-like"/>
    <property type="match status" value="1"/>
</dbReference>
<feature type="transmembrane region" description="Helical" evidence="7">
    <location>
        <begin position="6"/>
        <end position="25"/>
    </location>
</feature>
<dbReference type="PATRIC" id="fig|1440762.4.peg.44"/>
<dbReference type="InterPro" id="IPR045275">
    <property type="entry name" value="MscS_archaea/bacteria_type"/>
</dbReference>
<evidence type="ECO:0000256" key="1">
    <source>
        <dbReference type="ARBA" id="ARBA00004496"/>
    </source>
</evidence>
<evidence type="ECO:0000256" key="6">
    <source>
        <dbReference type="ARBA" id="ARBA00023136"/>
    </source>
</evidence>
<dbReference type="InterPro" id="IPR016846">
    <property type="entry name" value="cNMP-bd_ion_channel"/>
</dbReference>
<evidence type="ECO:0000259" key="8">
    <source>
        <dbReference type="PROSITE" id="PS50042"/>
    </source>
</evidence>
<evidence type="ECO:0000256" key="2">
    <source>
        <dbReference type="ARBA" id="ARBA00004651"/>
    </source>
</evidence>
<dbReference type="PROSITE" id="PS50042">
    <property type="entry name" value="CNMP_BINDING_3"/>
    <property type="match status" value="1"/>
</dbReference>
<accession>A0A0G9H9P3</accession>
<dbReference type="InterPro" id="IPR023408">
    <property type="entry name" value="MscS_beta-dom_sf"/>
</dbReference>
<reference evidence="9 10" key="1">
    <citation type="journal article" date="2015" name="Antonie Van Leeuwenhoek">
        <title>A phylogenomic and molecular marker based taxonomic framework for the order Xanthomonadales: proposal to transfer the families Algiphilaceae and Solimonadaceae to the order Nevskiales ord. nov. and to create a new family within the order Xanthomonadales, the family Rhodanobacteraceae fam. nov., containing the genus Rhodanobacter and its closest relatives.</title>
        <authorList>
            <person name="Naushad S."/>
            <person name="Adeolu M."/>
            <person name="Wong S."/>
            <person name="Sohail M."/>
            <person name="Schellhorn H.E."/>
            <person name="Gupta R.S."/>
        </authorList>
    </citation>
    <scope>NUCLEOTIDE SEQUENCE [LARGE SCALE GENOMIC DNA]</scope>
    <source>
        <strain evidence="9 10">DSM 16301</strain>
    </source>
</reference>
<evidence type="ECO:0000256" key="7">
    <source>
        <dbReference type="RuleBase" id="RU369025"/>
    </source>
</evidence>
<dbReference type="GO" id="GO:0008381">
    <property type="term" value="F:mechanosensitive monoatomic ion channel activity"/>
    <property type="evidence" value="ECO:0007669"/>
    <property type="project" value="InterPro"/>
</dbReference>
<name>A0A0G9H9P3_9GAMM</name>
<dbReference type="AlphaFoldDB" id="A0A0G9H9P3"/>
<dbReference type="SUPFAM" id="SSF82689">
    <property type="entry name" value="Mechanosensitive channel protein MscS (YggB), C-terminal domain"/>
    <property type="match status" value="1"/>
</dbReference>
<dbReference type="InterPro" id="IPR000595">
    <property type="entry name" value="cNMP-bd_dom"/>
</dbReference>
<keyword evidence="5 7" id="KW-1133">Transmembrane helix</keyword>
<organism evidence="9 10">
    <name type="scientific">Dyella japonica DSM 16301</name>
    <dbReference type="NCBI Taxonomy" id="1440762"/>
    <lineage>
        <taxon>Bacteria</taxon>
        <taxon>Pseudomonadati</taxon>
        <taxon>Pseudomonadota</taxon>
        <taxon>Gammaproteobacteria</taxon>
        <taxon>Lysobacterales</taxon>
        <taxon>Rhodanobacteraceae</taxon>
        <taxon>Dyella</taxon>
    </lineage>
</organism>
<gene>
    <name evidence="9" type="ORF">Y882_00240</name>
</gene>
<evidence type="ECO:0000313" key="10">
    <source>
        <dbReference type="Proteomes" id="UP000035481"/>
    </source>
</evidence>
<keyword evidence="4 7" id="KW-0812">Transmembrane</keyword>
<dbReference type="Proteomes" id="UP000035481">
    <property type="component" value="Unassembled WGS sequence"/>
</dbReference>
<protein>
    <recommendedName>
        <fullName evidence="7">Small-conductance mechanosensitive channel</fullName>
    </recommendedName>
</protein>
<dbReference type="CDD" id="cd00038">
    <property type="entry name" value="CAP_ED"/>
    <property type="match status" value="1"/>
</dbReference>
<dbReference type="EMBL" id="JPLA01000001">
    <property type="protein sequence ID" value="KLD66146.1"/>
    <property type="molecule type" value="Genomic_DNA"/>
</dbReference>
<evidence type="ECO:0000256" key="4">
    <source>
        <dbReference type="ARBA" id="ARBA00022692"/>
    </source>
</evidence>
<dbReference type="Gene3D" id="2.30.30.60">
    <property type="match status" value="1"/>
</dbReference>
<dbReference type="InterPro" id="IPR006685">
    <property type="entry name" value="MscS_channel_2nd"/>
</dbReference>